<dbReference type="SUPFAM" id="SSF52499">
    <property type="entry name" value="Isochorismatase-like hydrolases"/>
    <property type="match status" value="1"/>
</dbReference>
<evidence type="ECO:0000259" key="2">
    <source>
        <dbReference type="Pfam" id="PF00857"/>
    </source>
</evidence>
<dbReference type="Gene3D" id="3.40.50.850">
    <property type="entry name" value="Isochorismatase-like"/>
    <property type="match status" value="1"/>
</dbReference>
<proteinExistence type="predicted"/>
<evidence type="ECO:0000313" key="3">
    <source>
        <dbReference type="EMBL" id="OEF10736.1"/>
    </source>
</evidence>
<dbReference type="EMBL" id="AJYJ02000124">
    <property type="protein sequence ID" value="OEF10736.1"/>
    <property type="molecule type" value="Genomic_DNA"/>
</dbReference>
<dbReference type="PANTHER" id="PTHR43540">
    <property type="entry name" value="PEROXYUREIDOACRYLATE/UREIDOACRYLATE AMIDOHYDROLASE-RELATED"/>
    <property type="match status" value="1"/>
</dbReference>
<reference evidence="3 4" key="1">
    <citation type="journal article" date="2012" name="Science">
        <title>Ecological populations of bacteria act as socially cohesive units of antibiotic production and resistance.</title>
        <authorList>
            <person name="Cordero O.X."/>
            <person name="Wildschutte H."/>
            <person name="Kirkup B."/>
            <person name="Proehl S."/>
            <person name="Ngo L."/>
            <person name="Hussain F."/>
            <person name="Le Roux F."/>
            <person name="Mincer T."/>
            <person name="Polz M.F."/>
        </authorList>
    </citation>
    <scope>NUCLEOTIDE SEQUENCE [LARGE SCALE GENOMIC DNA]</scope>
    <source>
        <strain evidence="3 4">5S-186</strain>
    </source>
</reference>
<keyword evidence="4" id="KW-1185">Reference proteome</keyword>
<dbReference type="GO" id="GO:0016787">
    <property type="term" value="F:hydrolase activity"/>
    <property type="evidence" value="ECO:0007669"/>
    <property type="project" value="UniProtKB-KW"/>
</dbReference>
<dbReference type="PANTHER" id="PTHR43540:SF7">
    <property type="entry name" value="ISOCHORISMATASE FAMILY PROTEIN YECD"/>
    <property type="match status" value="1"/>
</dbReference>
<accession>A0ABX3ARD6</accession>
<protein>
    <submittedName>
        <fullName evidence="3">Hydrolase</fullName>
    </submittedName>
</protein>
<feature type="domain" description="Isochorismatase-like" evidence="2">
    <location>
        <begin position="10"/>
        <end position="177"/>
    </location>
</feature>
<comment type="caution">
    <text evidence="3">The sequence shown here is derived from an EMBL/GenBank/DDBJ whole genome shotgun (WGS) entry which is preliminary data.</text>
</comment>
<dbReference type="Proteomes" id="UP000095059">
    <property type="component" value="Unassembled WGS sequence"/>
</dbReference>
<keyword evidence="1 3" id="KW-0378">Hydrolase</keyword>
<evidence type="ECO:0000256" key="1">
    <source>
        <dbReference type="ARBA" id="ARBA00022801"/>
    </source>
</evidence>
<sequence>MAITAFDPKTALIVVDLQKGIVALNTCHPTQTIIDNTSQIITAFRDAKLPIILVNVAGVAQGRTEQIGSNSKLPANWSHLINELNPTPSDHIITKKTWGAFTNTDLASYLVSHDITQVVIVGIATSIGVESTARQAWELGYNVTLPIDAMTDLNINAHRNSVNIIFPRLSETGTTQDLLGLINSQK</sequence>
<gene>
    <name evidence="3" type="ORF">A1Q5_12910</name>
</gene>
<dbReference type="Pfam" id="PF00857">
    <property type="entry name" value="Isochorismatase"/>
    <property type="match status" value="1"/>
</dbReference>
<dbReference type="InterPro" id="IPR036380">
    <property type="entry name" value="Isochorismatase-like_sf"/>
</dbReference>
<organism evidence="3 4">
    <name type="scientific">Aliivibrio logei 5S-186</name>
    <dbReference type="NCBI Taxonomy" id="626086"/>
    <lineage>
        <taxon>Bacteria</taxon>
        <taxon>Pseudomonadati</taxon>
        <taxon>Pseudomonadota</taxon>
        <taxon>Gammaproteobacteria</taxon>
        <taxon>Vibrionales</taxon>
        <taxon>Vibrionaceae</taxon>
        <taxon>Aliivibrio</taxon>
    </lineage>
</organism>
<dbReference type="InterPro" id="IPR050272">
    <property type="entry name" value="Isochorismatase-like_hydrls"/>
</dbReference>
<dbReference type="RefSeq" id="WP_017022306.1">
    <property type="nucleotide sequence ID" value="NZ_AJYJ02000124.1"/>
</dbReference>
<dbReference type="InterPro" id="IPR000868">
    <property type="entry name" value="Isochorismatase-like_dom"/>
</dbReference>
<evidence type="ECO:0000313" key="4">
    <source>
        <dbReference type="Proteomes" id="UP000095059"/>
    </source>
</evidence>
<name>A0ABX3ARD6_ALILO</name>
<dbReference type="CDD" id="cd00431">
    <property type="entry name" value="cysteine_hydrolases"/>
    <property type="match status" value="1"/>
</dbReference>